<protein>
    <submittedName>
        <fullName evidence="2">Uncharacterized protein</fullName>
    </submittedName>
</protein>
<evidence type="ECO:0000313" key="3">
    <source>
        <dbReference type="Proteomes" id="UP001596445"/>
    </source>
</evidence>
<proteinExistence type="predicted"/>
<gene>
    <name evidence="1" type="ORF">ACFQQG_18530</name>
    <name evidence="2" type="ORF">ACFQQG_18670</name>
</gene>
<reference evidence="3" key="2">
    <citation type="journal article" date="2019" name="Int. J. Syst. Evol. Microbiol.">
        <title>The Global Catalogue of Microorganisms (GCM) 10K type strain sequencing project: providing services to taxonomists for standard genome sequencing and annotation.</title>
        <authorList>
            <consortium name="The Broad Institute Genomics Platform"/>
            <consortium name="The Broad Institute Genome Sequencing Center for Infectious Disease"/>
            <person name="Wu L."/>
            <person name="Ma J."/>
        </authorList>
    </citation>
    <scope>NUCLEOTIDE SEQUENCE [LARGE SCALE GENOMIC DNA]</scope>
    <source>
        <strain evidence="3">JCM 30072</strain>
    </source>
</reference>
<reference evidence="2" key="1">
    <citation type="journal article" date="2014" name="Int. J. Syst. Evol. Microbiol.">
        <title>Complete genome sequence of Corynebacterium casei LMG S-19264T (=DSM 44701T), isolated from a smear-ripened cheese.</title>
        <authorList>
            <consortium name="US DOE Joint Genome Institute (JGI-PGF)"/>
            <person name="Walter F."/>
            <person name="Albersmeier A."/>
            <person name="Kalinowski J."/>
            <person name="Ruckert C."/>
        </authorList>
    </citation>
    <scope>NUCLEOTIDE SEQUENCE [LARGE SCALE GENOMIC DNA]</scope>
    <source>
        <strain evidence="2">CGMCC 1.12553</strain>
    </source>
</reference>
<sequence length="328" mass="36056">MGGFGLLDFSDVDGTGGTVVGESSHYGLAFANARSEREVPAEFFDRGFVAGILRAAGDAFDLSLADGFDIDQPASISMGDDRCEFVVDAEGEYQWLEYLNPAEVEWYEPPEQTADTAIDEAEVIEAVQGLDITGNEEGLIPAFGVNLTAGYGEYYNKSCFRFANTVVDEMGDIDVARDMLLEAGHICGFNTMGGIMTSPEWDAVVKPMIESREDWIHGIVACINALGWGTWRVEELVPDERFVVRIHNPYESVDHERWFGAADYPVDFTATGVANALMNLVYYGDITDDPTLNDDDYYELFVDKGGFEAEQTACAAMGDDYSEVVVTR</sequence>
<keyword evidence="3" id="KW-1185">Reference proteome</keyword>
<dbReference type="AlphaFoldDB" id="A0ABD5W6M9"/>
<dbReference type="EMBL" id="JBHSZI010000003">
    <property type="protein sequence ID" value="MFC7059853.1"/>
    <property type="molecule type" value="Genomic_DNA"/>
</dbReference>
<dbReference type="RefSeq" id="WP_382187171.1">
    <property type="nucleotide sequence ID" value="NZ_JBHSZI010000003.1"/>
</dbReference>
<name>A0ABD5W6M9_9EURY</name>
<reference evidence="2" key="3">
    <citation type="submission" date="2024-09" db="EMBL/GenBank/DDBJ databases">
        <authorList>
            <person name="Sun Q."/>
        </authorList>
    </citation>
    <scope>NUCLEOTIDE SEQUENCE</scope>
    <source>
        <strain evidence="2">CGMCC 1.12553</strain>
    </source>
</reference>
<dbReference type="Proteomes" id="UP001596445">
    <property type="component" value="Unassembled WGS sequence"/>
</dbReference>
<evidence type="ECO:0000313" key="2">
    <source>
        <dbReference type="EMBL" id="MFC7059853.1"/>
    </source>
</evidence>
<accession>A0ABD5W6M9</accession>
<organism evidence="2 3">
    <name type="scientific">Halovenus salina</name>
    <dbReference type="NCBI Taxonomy" id="1510225"/>
    <lineage>
        <taxon>Archaea</taxon>
        <taxon>Methanobacteriati</taxon>
        <taxon>Methanobacteriota</taxon>
        <taxon>Stenosarchaea group</taxon>
        <taxon>Halobacteria</taxon>
        <taxon>Halobacteriales</taxon>
        <taxon>Haloarculaceae</taxon>
        <taxon>Halovenus</taxon>
    </lineage>
</organism>
<comment type="caution">
    <text evidence="2">The sequence shown here is derived from an EMBL/GenBank/DDBJ whole genome shotgun (WGS) entry which is preliminary data.</text>
</comment>
<evidence type="ECO:0000313" key="1">
    <source>
        <dbReference type="EMBL" id="MFC7059825.1"/>
    </source>
</evidence>
<dbReference type="EMBL" id="JBHSZI010000003">
    <property type="protein sequence ID" value="MFC7059825.1"/>
    <property type="molecule type" value="Genomic_DNA"/>
</dbReference>